<dbReference type="Proteomes" id="UP000199695">
    <property type="component" value="Unassembled WGS sequence"/>
</dbReference>
<dbReference type="AlphaFoldDB" id="A0A1H8ILQ8"/>
<evidence type="ECO:0000313" key="1">
    <source>
        <dbReference type="EMBL" id="SEN69454.1"/>
    </source>
</evidence>
<keyword evidence="2" id="KW-1185">Reference proteome</keyword>
<evidence type="ECO:0000313" key="2">
    <source>
        <dbReference type="Proteomes" id="UP000199695"/>
    </source>
</evidence>
<protein>
    <submittedName>
        <fullName evidence="1">Uncharacterized protein</fullName>
    </submittedName>
</protein>
<dbReference type="EMBL" id="FOCQ01000018">
    <property type="protein sequence ID" value="SEN69454.1"/>
    <property type="molecule type" value="Genomic_DNA"/>
</dbReference>
<name>A0A1H8ILQ8_9BACL</name>
<sequence length="88" mass="10402">MRIRRMKKGLPIGEFRWINHIPVLTADQETRKNKPRISYKTAVVVTNFRSSAVRCLTDPDLPSFRRNDFCRERITLYILSGRTRLLNP</sequence>
<reference evidence="1 2" key="1">
    <citation type="submission" date="2016-10" db="EMBL/GenBank/DDBJ databases">
        <authorList>
            <person name="de Groot N.N."/>
        </authorList>
    </citation>
    <scope>NUCLEOTIDE SEQUENCE [LARGE SCALE GENOMIC DNA]</scope>
    <source>
        <strain evidence="1 2">DSM 46701</strain>
    </source>
</reference>
<accession>A0A1H8ILQ8</accession>
<dbReference type="STRING" id="1173111.SAMN05444955_11837"/>
<gene>
    <name evidence="1" type="ORF">SAMN05444955_11837</name>
</gene>
<proteinExistence type="predicted"/>
<organism evidence="1 2">
    <name type="scientific">Lihuaxuella thermophila</name>
    <dbReference type="NCBI Taxonomy" id="1173111"/>
    <lineage>
        <taxon>Bacteria</taxon>
        <taxon>Bacillati</taxon>
        <taxon>Bacillota</taxon>
        <taxon>Bacilli</taxon>
        <taxon>Bacillales</taxon>
        <taxon>Thermoactinomycetaceae</taxon>
        <taxon>Lihuaxuella</taxon>
    </lineage>
</organism>